<feature type="transmembrane region" description="Helical" evidence="13">
    <location>
        <begin position="69"/>
        <end position="93"/>
    </location>
</feature>
<dbReference type="SMART" id="SM01381">
    <property type="entry name" value="7TM_GPCR_Srsx"/>
    <property type="match status" value="1"/>
</dbReference>
<dbReference type="Proteomes" id="UP000198323">
    <property type="component" value="Unassembled WGS sequence"/>
</dbReference>
<accession>A0A226MM79</accession>
<keyword evidence="9" id="KW-0325">Glycoprotein</keyword>
<dbReference type="AlphaFoldDB" id="A0A226MM79"/>
<proteinExistence type="inferred from homology"/>
<dbReference type="PANTHER" id="PTHR22750">
    <property type="entry name" value="G-PROTEIN COUPLED RECEPTOR"/>
    <property type="match status" value="1"/>
</dbReference>
<dbReference type="PRINTS" id="PR00362">
    <property type="entry name" value="CANNABINOIDR"/>
</dbReference>
<dbReference type="GO" id="GO:0004949">
    <property type="term" value="F:cannabinoid receptor activity"/>
    <property type="evidence" value="ECO:0007669"/>
    <property type="project" value="InterPro"/>
</dbReference>
<evidence type="ECO:0000256" key="5">
    <source>
        <dbReference type="ARBA" id="ARBA00022989"/>
    </source>
</evidence>
<keyword evidence="5 13" id="KW-1133">Transmembrane helix</keyword>
<evidence type="ECO:0000313" key="15">
    <source>
        <dbReference type="EMBL" id="OXB56405.1"/>
    </source>
</evidence>
<feature type="transmembrane region" description="Helical" evidence="13">
    <location>
        <begin position="150"/>
        <end position="172"/>
    </location>
</feature>
<evidence type="ECO:0000256" key="8">
    <source>
        <dbReference type="ARBA" id="ARBA00023170"/>
    </source>
</evidence>
<feature type="transmembrane region" description="Helical" evidence="13">
    <location>
        <begin position="105"/>
        <end position="129"/>
    </location>
</feature>
<reference evidence="15 16" key="1">
    <citation type="submission" date="2016-07" db="EMBL/GenBank/DDBJ databases">
        <title>Disparate Historic Effective Population Sizes Predicted by Modern Levels of Genome Diversity for the Scaled Quail (Callipepla squamata) and the Northern Bobwhite (Colinus virginianus): Inferences from First and Second Generation Draft Genome Assemblies for Sympatric New World Quail.</title>
        <authorList>
            <person name="Oldeschulte D.L."/>
            <person name="Halley Y.A."/>
            <person name="Bhattarai E.K."/>
            <person name="Brashear W.A."/>
            <person name="Hill J."/>
            <person name="Metz R.P."/>
            <person name="Johnson C.D."/>
            <person name="Rollins D."/>
            <person name="Peterson M.J."/>
            <person name="Bickhart D.M."/>
            <person name="Decker J.E."/>
            <person name="Seabury C.M."/>
        </authorList>
    </citation>
    <scope>NUCLEOTIDE SEQUENCE [LARGE SCALE GENOMIC DNA]</scope>
    <source>
        <strain evidence="15 16">Texas</strain>
        <tissue evidence="15">Leg muscle</tissue>
    </source>
</reference>
<evidence type="ECO:0000256" key="3">
    <source>
        <dbReference type="ARBA" id="ARBA00022475"/>
    </source>
</evidence>
<comment type="caution">
    <text evidence="15">The sequence shown here is derived from an EMBL/GenBank/DDBJ whole genome shotgun (WGS) entry which is preliminary data.</text>
</comment>
<keyword evidence="6 12" id="KW-0297">G-protein coupled receptor</keyword>
<feature type="transmembrane region" description="Helical" evidence="13">
    <location>
        <begin position="248"/>
        <end position="270"/>
    </location>
</feature>
<dbReference type="InterPro" id="IPR000276">
    <property type="entry name" value="GPCR_Rhodpsn"/>
</dbReference>
<protein>
    <recommendedName>
        <fullName evidence="14">G-protein coupled receptors family 1 profile domain-containing protein</fullName>
    </recommendedName>
</protein>
<evidence type="ECO:0000256" key="9">
    <source>
        <dbReference type="ARBA" id="ARBA00023180"/>
    </source>
</evidence>
<comment type="subcellular location">
    <subcellularLocation>
        <location evidence="2">Cell membrane</location>
        <topology evidence="2">Multi-pass membrane protein</topology>
    </subcellularLocation>
    <subcellularLocation>
        <location evidence="1">Cell projection</location>
        <location evidence="1">Neuron projection</location>
    </subcellularLocation>
</comment>
<keyword evidence="8 12" id="KW-0675">Receptor</keyword>
<gene>
    <name evidence="15" type="ORF">ASZ78_010659</name>
</gene>
<dbReference type="PROSITE" id="PS50262">
    <property type="entry name" value="G_PROTEIN_RECEP_F1_2"/>
    <property type="match status" value="1"/>
</dbReference>
<dbReference type="OrthoDB" id="5966748at2759"/>
<feature type="transmembrane region" description="Helical" evidence="13">
    <location>
        <begin position="192"/>
        <end position="216"/>
    </location>
</feature>
<keyword evidence="10 12" id="KW-0807">Transducer</keyword>
<evidence type="ECO:0000256" key="7">
    <source>
        <dbReference type="ARBA" id="ARBA00023136"/>
    </source>
</evidence>
<keyword evidence="16" id="KW-1185">Reference proteome</keyword>
<organism evidence="15 16">
    <name type="scientific">Callipepla squamata</name>
    <name type="common">Scaled quail</name>
    <dbReference type="NCBI Taxonomy" id="9009"/>
    <lineage>
        <taxon>Eukaryota</taxon>
        <taxon>Metazoa</taxon>
        <taxon>Chordata</taxon>
        <taxon>Craniata</taxon>
        <taxon>Vertebrata</taxon>
        <taxon>Euteleostomi</taxon>
        <taxon>Archelosauria</taxon>
        <taxon>Archosauria</taxon>
        <taxon>Dinosauria</taxon>
        <taxon>Saurischia</taxon>
        <taxon>Theropoda</taxon>
        <taxon>Coelurosauria</taxon>
        <taxon>Aves</taxon>
        <taxon>Neognathae</taxon>
        <taxon>Galloanserae</taxon>
        <taxon>Galliformes</taxon>
        <taxon>Odontophoridae</taxon>
        <taxon>Callipepla</taxon>
    </lineage>
</organism>
<keyword evidence="7 13" id="KW-0472">Membrane</keyword>
<name>A0A226MM79_CALSU</name>
<evidence type="ECO:0000259" key="14">
    <source>
        <dbReference type="PROSITE" id="PS50262"/>
    </source>
</evidence>
<evidence type="ECO:0000256" key="10">
    <source>
        <dbReference type="ARBA" id="ARBA00023224"/>
    </source>
</evidence>
<evidence type="ECO:0000256" key="6">
    <source>
        <dbReference type="ARBA" id="ARBA00023040"/>
    </source>
</evidence>
<keyword evidence="3" id="KW-1003">Cell membrane</keyword>
<dbReference type="InterPro" id="IPR017452">
    <property type="entry name" value="GPCR_Rhodpsn_7TM"/>
</dbReference>
<dbReference type="Pfam" id="PF00001">
    <property type="entry name" value="7tm_1"/>
    <property type="match status" value="1"/>
</dbReference>
<evidence type="ECO:0000256" key="4">
    <source>
        <dbReference type="ARBA" id="ARBA00022692"/>
    </source>
</evidence>
<dbReference type="GO" id="GO:0043005">
    <property type="term" value="C:neuron projection"/>
    <property type="evidence" value="ECO:0007669"/>
    <property type="project" value="UniProtKB-SubCell"/>
</dbReference>
<comment type="similarity">
    <text evidence="12">Belongs to the G-protein coupled receptor 1 family.</text>
</comment>
<dbReference type="Gene3D" id="1.20.1070.10">
    <property type="entry name" value="Rhodopsin 7-helix transmembrane proteins"/>
    <property type="match status" value="1"/>
</dbReference>
<evidence type="ECO:0000256" key="1">
    <source>
        <dbReference type="ARBA" id="ARBA00004487"/>
    </source>
</evidence>
<dbReference type="InterPro" id="IPR002230">
    <property type="entry name" value="Cnbnoid_rcpt"/>
</dbReference>
<feature type="domain" description="G-protein coupled receptors family 1 profile" evidence="14">
    <location>
        <begin position="49"/>
        <end position="301"/>
    </location>
</feature>
<evidence type="ECO:0000313" key="16">
    <source>
        <dbReference type="Proteomes" id="UP000198323"/>
    </source>
</evidence>
<keyword evidence="11" id="KW-0966">Cell projection</keyword>
<dbReference type="GO" id="GO:0005886">
    <property type="term" value="C:plasma membrane"/>
    <property type="evidence" value="ECO:0007669"/>
    <property type="project" value="UniProtKB-SubCell"/>
</dbReference>
<feature type="transmembrane region" description="Helical" evidence="13">
    <location>
        <begin position="33"/>
        <end position="57"/>
    </location>
</feature>
<evidence type="ECO:0000256" key="11">
    <source>
        <dbReference type="ARBA" id="ARBA00023273"/>
    </source>
</evidence>
<feature type="transmembrane region" description="Helical" evidence="13">
    <location>
        <begin position="282"/>
        <end position="303"/>
    </location>
</feature>
<dbReference type="STRING" id="9009.A0A226MM79"/>
<keyword evidence="4 12" id="KW-0812">Transmembrane</keyword>
<evidence type="ECO:0000256" key="13">
    <source>
        <dbReference type="SAM" id="Phobius"/>
    </source>
</evidence>
<evidence type="ECO:0000256" key="12">
    <source>
        <dbReference type="RuleBase" id="RU000688"/>
    </source>
</evidence>
<dbReference type="EMBL" id="MCFN01000643">
    <property type="protein sequence ID" value="OXB56405.1"/>
    <property type="molecule type" value="Genomic_DNA"/>
</dbReference>
<evidence type="ECO:0000256" key="2">
    <source>
        <dbReference type="ARBA" id="ARBA00004651"/>
    </source>
</evidence>
<sequence>MGNCEMYENASKCTVSSKSMECFMVLSTQAQKISIATLCGLFGTLCIFENCLVLYLIFSSPSTRRKPSYIFISSLALADLLASIIFVGSFVNFHVFNETDSSKELFLLKLGGVNTSFTASLSSLLLMALDRYISICHPSKYKLLVTRKRAWTALGVLWMMCVATAFLPLLGWNCCTLNSACSELFPFVDNNYLLTWICLVMVLLGCIVCAYAHVLLRAHQHVVYMGEHQVQVGKQNTRMRMDVMLAKTLVMVLIVLMLCWLPALILMIYSIFVHLTNHLRKVFAFCSTLYLLNSMVNPLIYALRSKELYSSLRKLFSRCRRQPGTSNDSPKAESIHRSSVIETSVKMCMSRRDAALGSLRSASRVSLDHFSFGSLFFSDLVGSPGS</sequence>
<dbReference type="SUPFAM" id="SSF81321">
    <property type="entry name" value="Family A G protein-coupled receptor-like"/>
    <property type="match status" value="1"/>
</dbReference>
<dbReference type="PROSITE" id="PS00237">
    <property type="entry name" value="G_PROTEIN_RECEP_F1_1"/>
    <property type="match status" value="1"/>
</dbReference>
<dbReference type="PRINTS" id="PR00237">
    <property type="entry name" value="GPCRRHODOPSN"/>
</dbReference>